<evidence type="ECO:0000313" key="4">
    <source>
        <dbReference type="Proteomes" id="UP001607069"/>
    </source>
</evidence>
<sequence length="466" mass="49677">MPCRLRAAQRGVGNAAAVGMIARRAAPAVAPEQPDTGVHEVLRSAGKPLAAPVRREMEARFGTDFSDVRLHTGATAARSARAIGARAYTSGSHVVIGDGGGDRHTLAHELTHVVQQRQGPVSGTDHGDGLRVSDPSDRFEREAEANATRVMRAPLPAADASPAPAPEGRRTVGEAVQRALDYTANPSGRSFSGRTDGSGRAVAAAMLTDGHLKGSPPFQDPPGYDYIRSLGLTNRWIRFHLVNNEAGGPGSADNLVPASQSDNQTYERNFENALKQDVTAAAAAPGDYVYFGVEVQYGNVAPATASAAQQAAAPNFPTQLAVYHKFFTPATGWTWRHNGQVFRFNTPQPADTRAPMQLSALTLPVLKQYTSFSNSSSVWDQNDVDFLHSIATSRRTEFTGLLGGMTGDDVLRAFELIPFAPPRPNARQAASGANVTTFWMRVANHKDGETALESLAFSIASGVLRL</sequence>
<dbReference type="Proteomes" id="UP001607069">
    <property type="component" value="Unassembled WGS sequence"/>
</dbReference>
<feature type="domain" description="eCIS core" evidence="2">
    <location>
        <begin position="48"/>
        <end position="119"/>
    </location>
</feature>
<gene>
    <name evidence="3" type="ORF">ACG5V6_27600</name>
</gene>
<feature type="compositionally biased region" description="Basic and acidic residues" evidence="1">
    <location>
        <begin position="125"/>
        <end position="144"/>
    </location>
</feature>
<protein>
    <submittedName>
        <fullName evidence="3">DUF4157 domain-containing protein</fullName>
    </submittedName>
</protein>
<dbReference type="InterPro" id="IPR025295">
    <property type="entry name" value="eCIS_core_dom"/>
</dbReference>
<dbReference type="EMBL" id="JBIHMK010000190">
    <property type="protein sequence ID" value="MFH0251962.1"/>
    <property type="molecule type" value="Genomic_DNA"/>
</dbReference>
<evidence type="ECO:0000313" key="3">
    <source>
        <dbReference type="EMBL" id="MFH0251962.1"/>
    </source>
</evidence>
<evidence type="ECO:0000259" key="2">
    <source>
        <dbReference type="Pfam" id="PF13699"/>
    </source>
</evidence>
<feature type="region of interest" description="Disordered" evidence="1">
    <location>
        <begin position="117"/>
        <end position="169"/>
    </location>
</feature>
<dbReference type="RefSeq" id="WP_394631409.1">
    <property type="nucleotide sequence ID" value="NZ_JBIHMK010000190.1"/>
</dbReference>
<organism evidence="3 4">
    <name type="scientific">Streptomyces chitinivorans</name>
    <dbReference type="NCBI Taxonomy" id="1257027"/>
    <lineage>
        <taxon>Bacteria</taxon>
        <taxon>Bacillati</taxon>
        <taxon>Actinomycetota</taxon>
        <taxon>Actinomycetes</taxon>
        <taxon>Kitasatosporales</taxon>
        <taxon>Streptomycetaceae</taxon>
        <taxon>Streptomyces</taxon>
    </lineage>
</organism>
<feature type="compositionally biased region" description="Low complexity" evidence="1">
    <location>
        <begin position="153"/>
        <end position="162"/>
    </location>
</feature>
<evidence type="ECO:0000256" key="1">
    <source>
        <dbReference type="SAM" id="MobiDB-lite"/>
    </source>
</evidence>
<dbReference type="Pfam" id="PF13699">
    <property type="entry name" value="eCIS_core"/>
    <property type="match status" value="1"/>
</dbReference>
<accession>A0ABW7I1B8</accession>
<proteinExistence type="predicted"/>
<reference evidence="3 4" key="1">
    <citation type="submission" date="2024-10" db="EMBL/GenBank/DDBJ databases">
        <authorList>
            <person name="Cho J.-C."/>
        </authorList>
    </citation>
    <scope>NUCLEOTIDE SEQUENCE [LARGE SCALE GENOMIC DNA]</scope>
    <source>
        <strain evidence="3 4">KCTC29696</strain>
    </source>
</reference>
<comment type="caution">
    <text evidence="3">The sequence shown here is derived from an EMBL/GenBank/DDBJ whole genome shotgun (WGS) entry which is preliminary data.</text>
</comment>
<name>A0ABW7I1B8_9ACTN</name>
<keyword evidence="4" id="KW-1185">Reference proteome</keyword>